<protein>
    <recommendedName>
        <fullName evidence="4">Biotin synthase-like protein</fullName>
    </recommendedName>
</protein>
<accession>A0A8H4PMH6</accession>
<evidence type="ECO:0000256" key="1">
    <source>
        <dbReference type="SAM" id="MobiDB-lite"/>
    </source>
</evidence>
<organism evidence="2 3">
    <name type="scientific">Ophiocordyceps sinensis</name>
    <dbReference type="NCBI Taxonomy" id="72228"/>
    <lineage>
        <taxon>Eukaryota</taxon>
        <taxon>Fungi</taxon>
        <taxon>Dikarya</taxon>
        <taxon>Ascomycota</taxon>
        <taxon>Pezizomycotina</taxon>
        <taxon>Sordariomycetes</taxon>
        <taxon>Hypocreomycetidae</taxon>
        <taxon>Hypocreales</taxon>
        <taxon>Ophiocordycipitaceae</taxon>
        <taxon>Ophiocordyceps</taxon>
    </lineage>
</organism>
<evidence type="ECO:0008006" key="4">
    <source>
        <dbReference type="Google" id="ProtNLM"/>
    </source>
</evidence>
<evidence type="ECO:0000313" key="3">
    <source>
        <dbReference type="Proteomes" id="UP000557566"/>
    </source>
</evidence>
<proteinExistence type="predicted"/>
<dbReference type="PANTHER" id="PTHR36205:SF2">
    <property type="entry name" value="MAJOR FACILITATOR SUPERFAMILY TRANSPORTER"/>
    <property type="match status" value="1"/>
</dbReference>
<name>A0A8H4PMH6_9HYPO</name>
<feature type="region of interest" description="Disordered" evidence="1">
    <location>
        <begin position="508"/>
        <end position="556"/>
    </location>
</feature>
<dbReference type="Proteomes" id="UP000557566">
    <property type="component" value="Unassembled WGS sequence"/>
</dbReference>
<feature type="compositionally biased region" description="Basic and acidic residues" evidence="1">
    <location>
        <begin position="512"/>
        <end position="536"/>
    </location>
</feature>
<sequence>MAATKLRVPVQHWRSILRTVACRLRFVVPGALLWCLLLVLIGSTPARLHGLVPGPARSRLFGPGRPHSAPSPGPPRLPPRLPCHGARGRLLSESPDDDLEAVNLTVSYPTPFIGSQRELGLEQTWMTADGRYGPYGFGENRDGYTRARVDWDGVDWGQLQDACIARNAKRFPSSTPSAQVKYEPRFLLRNESHLDPTPSWDSMPDTRRTALVIRGYSKFKFKAEDLWNLRSIITETSLKSGGDYAVFFLLHVQDRRKNIFASRRNYYAALREAGIPPEFQSMVVLWDDDLLESWYDRVEEHRTMWQVNQPLQLFALHFPEFDHYWQIELDQRFMGDAGAHLDAVSTFARNEPRKQALERSSYAFNEDVHGTYRDLMTAVDKANRGRSRAWGPIRIPDVVPVGPAPPAQNPEDDDFAWGVGEEADIIVSSFCADVKHVDWIFRGYTEGLLAGGETPRWYCPPAIERVSRSLLMLTHQAQHDDGLSVPSEAVFPTWAMWHGLKLSYPPQPAYMRPRDPGDGDGEETSRNPDEWRHPERTPWFGQAPGQSRDGMSHANPQSLADSGLTWWWTSEWPREIMDVWLEGDTNADQLPGMLAVHDGEVYVPNFAMHPVKS</sequence>
<feature type="region of interest" description="Disordered" evidence="1">
    <location>
        <begin position="59"/>
        <end position="79"/>
    </location>
</feature>
<dbReference type="PANTHER" id="PTHR36205">
    <property type="entry name" value="CHROMOSOME 19, WHOLE GENOME SHOTGUN SEQUENCE"/>
    <property type="match status" value="1"/>
</dbReference>
<reference evidence="2 3" key="1">
    <citation type="journal article" date="2020" name="Genome Biol. Evol.">
        <title>A new high-quality draft genome assembly of the Chinese cordyceps Ophiocordyceps sinensis.</title>
        <authorList>
            <person name="Shu R."/>
            <person name="Zhang J."/>
            <person name="Meng Q."/>
            <person name="Zhang H."/>
            <person name="Zhou G."/>
            <person name="Li M."/>
            <person name="Wu P."/>
            <person name="Zhao Y."/>
            <person name="Chen C."/>
            <person name="Qin Q."/>
        </authorList>
    </citation>
    <scope>NUCLEOTIDE SEQUENCE [LARGE SCALE GENOMIC DNA]</scope>
    <source>
        <strain evidence="2 3">IOZ07</strain>
    </source>
</reference>
<feature type="compositionally biased region" description="Pro residues" evidence="1">
    <location>
        <begin position="69"/>
        <end position="79"/>
    </location>
</feature>
<evidence type="ECO:0000313" key="2">
    <source>
        <dbReference type="EMBL" id="KAF4506081.1"/>
    </source>
</evidence>
<keyword evidence="3" id="KW-1185">Reference proteome</keyword>
<dbReference type="OrthoDB" id="3353407at2759"/>
<gene>
    <name evidence="2" type="ORF">G6O67_006201</name>
</gene>
<dbReference type="EMBL" id="JAAVMX010000007">
    <property type="protein sequence ID" value="KAF4506081.1"/>
    <property type="molecule type" value="Genomic_DNA"/>
</dbReference>
<comment type="caution">
    <text evidence="2">The sequence shown here is derived from an EMBL/GenBank/DDBJ whole genome shotgun (WGS) entry which is preliminary data.</text>
</comment>
<dbReference type="Pfam" id="PF11885">
    <property type="entry name" value="DUF3405"/>
    <property type="match status" value="1"/>
</dbReference>
<dbReference type="InterPro" id="IPR021822">
    <property type="entry name" value="DUF3405"/>
</dbReference>
<dbReference type="AlphaFoldDB" id="A0A8H4PMH6"/>